<feature type="compositionally biased region" description="Basic and acidic residues" evidence="1">
    <location>
        <begin position="496"/>
        <end position="507"/>
    </location>
</feature>
<evidence type="ECO:0000256" key="2">
    <source>
        <dbReference type="SAM" id="Phobius"/>
    </source>
</evidence>
<feature type="transmembrane region" description="Helical" evidence="2">
    <location>
        <begin position="244"/>
        <end position="263"/>
    </location>
</feature>
<protein>
    <recommendedName>
        <fullName evidence="3">DUF8208 domain-containing protein</fullName>
    </recommendedName>
</protein>
<feature type="compositionally biased region" description="Basic residues" evidence="1">
    <location>
        <begin position="623"/>
        <end position="632"/>
    </location>
</feature>
<feature type="transmembrane region" description="Helical" evidence="2">
    <location>
        <begin position="331"/>
        <end position="351"/>
    </location>
</feature>
<feature type="transmembrane region" description="Helical" evidence="2">
    <location>
        <begin position="104"/>
        <end position="122"/>
    </location>
</feature>
<dbReference type="EMBL" id="CP095074">
    <property type="protein sequence ID" value="UOQ94052.1"/>
    <property type="molecule type" value="Genomic_DNA"/>
</dbReference>
<feature type="compositionally biased region" description="Basic and acidic residues" evidence="1">
    <location>
        <begin position="514"/>
        <end position="524"/>
    </location>
</feature>
<dbReference type="NCBIfam" id="NF045890">
    <property type="entry name" value="conj_pls20_p028"/>
    <property type="match status" value="1"/>
</dbReference>
<dbReference type="InterPro" id="IPR058521">
    <property type="entry name" value="DUF8208"/>
</dbReference>
<feature type="transmembrane region" description="Helical" evidence="2">
    <location>
        <begin position="300"/>
        <end position="319"/>
    </location>
</feature>
<keyword evidence="5" id="KW-1185">Reference proteome</keyword>
<keyword evidence="2" id="KW-1133">Transmembrane helix</keyword>
<dbReference type="Proteomes" id="UP000831880">
    <property type="component" value="Chromosome"/>
</dbReference>
<name>A0ABY4H361_9BACI</name>
<dbReference type="InterPro" id="IPR058066">
    <property type="entry name" value="pXO2-14_N"/>
</dbReference>
<feature type="region of interest" description="Disordered" evidence="1">
    <location>
        <begin position="411"/>
        <end position="585"/>
    </location>
</feature>
<sequence length="632" mass="69895">MSDEELLEKLLQFSEVLHTNNIFSSGLRIMGWGIILFLKMIVDSLEGMVDSVLTLTNFFRSEPVKSFLETIQPVLYILLAFSLAIIGLRLIFNKEKNRAEIPMNIFISIMTISLLTFGMGKVDEFTGDAIDVAQVDTESFTTSDRVMMKYITDIAVYDETGWETSDIEKRHHVSPDNIDKISINETITREFEKANGEQLSSEGKEILMNKVGLESNGEEGLVELGKSSLFDFLPEHYYRWDVEWFTAIVTLGVMAFTMVLISIKVAKLCFELGFNHIVALIMAYADISTGQRLKAIIKNIGSIFASLIMIFLSLRVYMYYTTFIGDHLDGIAYLIALVAGSLAVIDGPNIVQKLFGIDAGLKNAWHVAMGGYLASKTIGPPAKKAVGAVASGGTSAVMHSGAGAAGALAGMAGGKGKGSSQNVESPSPTQGTPGKDFGEKLDQKSGIIQSDKGSEQHSQPALQKSKRGQQLGEASSIPRNQEQQSDHVSGVSTPSIHEEMRDEERKQQSPNDSRTPRLHEEMKQGNRQVAASIESKEPVDQRSSVMPFVEQGQKSQQAIHGDQSKAPTSTDDIPMPNQHRTEQRTMGQYMKDRVKDRFNNNHKVQGAKRTYNLSRNTTENWKHKIQKRERGS</sequence>
<gene>
    <name evidence="4" type="ORF">MUO14_03525</name>
</gene>
<feature type="compositionally biased region" description="Polar residues" evidence="1">
    <location>
        <begin position="477"/>
        <end position="495"/>
    </location>
</feature>
<feature type="domain" description="DUF8208" evidence="3">
    <location>
        <begin position="18"/>
        <end position="372"/>
    </location>
</feature>
<feature type="transmembrane region" description="Helical" evidence="2">
    <location>
        <begin position="21"/>
        <end position="42"/>
    </location>
</feature>
<accession>A0ABY4H361</accession>
<feature type="transmembrane region" description="Helical" evidence="2">
    <location>
        <begin position="74"/>
        <end position="92"/>
    </location>
</feature>
<evidence type="ECO:0000259" key="3">
    <source>
        <dbReference type="Pfam" id="PF26635"/>
    </source>
</evidence>
<evidence type="ECO:0000313" key="5">
    <source>
        <dbReference type="Proteomes" id="UP000831880"/>
    </source>
</evidence>
<dbReference type="RefSeq" id="WP_244753661.1">
    <property type="nucleotide sequence ID" value="NZ_CP095074.1"/>
</dbReference>
<keyword evidence="2" id="KW-0812">Transmembrane</keyword>
<feature type="compositionally biased region" description="Polar residues" evidence="1">
    <location>
        <begin position="419"/>
        <end position="432"/>
    </location>
</feature>
<evidence type="ECO:0000313" key="4">
    <source>
        <dbReference type="EMBL" id="UOQ94052.1"/>
    </source>
</evidence>
<proteinExistence type="predicted"/>
<feature type="region of interest" description="Disordered" evidence="1">
    <location>
        <begin position="597"/>
        <end position="632"/>
    </location>
</feature>
<keyword evidence="2" id="KW-0472">Membrane</keyword>
<reference evidence="4 5" key="1">
    <citation type="submission" date="2022-04" db="EMBL/GenBank/DDBJ databases">
        <title>Halobacillus sp. isolated from saltern.</title>
        <authorList>
            <person name="Won M."/>
            <person name="Lee C.-M."/>
            <person name="Woen H.-Y."/>
            <person name="Kwon S.-W."/>
        </authorList>
    </citation>
    <scope>NUCLEOTIDE SEQUENCE [LARGE SCALE GENOMIC DNA]</scope>
    <source>
        <strain evidence="4 5">SSTM10-2</strain>
    </source>
</reference>
<organism evidence="4 5">
    <name type="scientific">Halobacillus shinanisalinarum</name>
    <dbReference type="NCBI Taxonomy" id="2932258"/>
    <lineage>
        <taxon>Bacteria</taxon>
        <taxon>Bacillati</taxon>
        <taxon>Bacillota</taxon>
        <taxon>Bacilli</taxon>
        <taxon>Bacillales</taxon>
        <taxon>Bacillaceae</taxon>
        <taxon>Halobacillus</taxon>
    </lineage>
</organism>
<dbReference type="Pfam" id="PF26635">
    <property type="entry name" value="DUF8208"/>
    <property type="match status" value="1"/>
</dbReference>
<evidence type="ECO:0000256" key="1">
    <source>
        <dbReference type="SAM" id="MobiDB-lite"/>
    </source>
</evidence>